<keyword evidence="1" id="KW-0732">Signal</keyword>
<evidence type="ECO:0000313" key="3">
    <source>
        <dbReference type="Proteomes" id="UP000823786"/>
    </source>
</evidence>
<evidence type="ECO:0000313" key="2">
    <source>
        <dbReference type="EMBL" id="MBP1859735.1"/>
    </source>
</evidence>
<proteinExistence type="predicted"/>
<feature type="signal peptide" evidence="1">
    <location>
        <begin position="1"/>
        <end position="19"/>
    </location>
</feature>
<protein>
    <submittedName>
        <fullName evidence="2">Uncharacterized protein</fullName>
    </submittedName>
</protein>
<keyword evidence="3" id="KW-1185">Reference proteome</keyword>
<organism evidence="2 3">
    <name type="scientific">Rhizobium herbae</name>
    <dbReference type="NCBI Taxonomy" id="508661"/>
    <lineage>
        <taxon>Bacteria</taxon>
        <taxon>Pseudomonadati</taxon>
        <taxon>Pseudomonadota</taxon>
        <taxon>Alphaproteobacteria</taxon>
        <taxon>Hyphomicrobiales</taxon>
        <taxon>Rhizobiaceae</taxon>
        <taxon>Rhizobium/Agrobacterium group</taxon>
        <taxon>Rhizobium</taxon>
    </lineage>
</organism>
<reference evidence="2 3" key="1">
    <citation type="submission" date="2021-03" db="EMBL/GenBank/DDBJ databases">
        <title>Genomic Encyclopedia of Type Strains, Phase IV (KMG-IV): sequencing the most valuable type-strain genomes for metagenomic binning, comparative biology and taxonomic classification.</title>
        <authorList>
            <person name="Goeker M."/>
        </authorList>
    </citation>
    <scope>NUCLEOTIDE SEQUENCE [LARGE SCALE GENOMIC DNA]</scope>
    <source>
        <strain evidence="2 3">DSM 26427</strain>
    </source>
</reference>
<feature type="chain" id="PRO_5045323780" evidence="1">
    <location>
        <begin position="20"/>
        <end position="172"/>
    </location>
</feature>
<dbReference type="Proteomes" id="UP000823786">
    <property type="component" value="Unassembled WGS sequence"/>
</dbReference>
<sequence>MRHALMLIAGLCSACPAFAADDWTRYSNPRFGYSADVPPGFTLEQEGDNGDGAAFRSDDGHARLLLFGTMVEDDGFAAEARNRIGWDKQEGWEITYDKVTPGWASYSGARSTHILYVRGIALCDGSAAYFHLDYPRDALKRFNSVISRMVKSLQPAAGCNQAPQAAPGAAQN</sequence>
<evidence type="ECO:0000256" key="1">
    <source>
        <dbReference type="SAM" id="SignalP"/>
    </source>
</evidence>
<gene>
    <name evidence="2" type="ORF">J2Z75_003252</name>
</gene>
<dbReference type="RefSeq" id="WP_234937366.1">
    <property type="nucleotide sequence ID" value="NZ_JAGGJV010000005.1"/>
</dbReference>
<comment type="caution">
    <text evidence="2">The sequence shown here is derived from an EMBL/GenBank/DDBJ whole genome shotgun (WGS) entry which is preliminary data.</text>
</comment>
<name>A0ABS4EP68_9HYPH</name>
<accession>A0ABS4EP68</accession>
<dbReference type="EMBL" id="JAGGJV010000005">
    <property type="protein sequence ID" value="MBP1859735.1"/>
    <property type="molecule type" value="Genomic_DNA"/>
</dbReference>